<feature type="region of interest" description="Disordered" evidence="1">
    <location>
        <begin position="1"/>
        <end position="28"/>
    </location>
</feature>
<sequence length="93" mass="9786">MSAPLDGGAAFPVIPPQDENGIGSASGYPFPESGMSLRDWFAGQAMASRIIALGDHAHSSDKARLACKAETASRAYEMADAMLAARSSKQEER</sequence>
<evidence type="ECO:0000313" key="2">
    <source>
        <dbReference type="EMBL" id="GGE18432.1"/>
    </source>
</evidence>
<evidence type="ECO:0000256" key="1">
    <source>
        <dbReference type="SAM" id="MobiDB-lite"/>
    </source>
</evidence>
<reference evidence="2" key="1">
    <citation type="journal article" date="2014" name="Int. J. Syst. Evol. Microbiol.">
        <title>Complete genome sequence of Corynebacterium casei LMG S-19264T (=DSM 44701T), isolated from a smear-ripened cheese.</title>
        <authorList>
            <consortium name="US DOE Joint Genome Institute (JGI-PGF)"/>
            <person name="Walter F."/>
            <person name="Albersmeier A."/>
            <person name="Kalinowski J."/>
            <person name="Ruckert C."/>
        </authorList>
    </citation>
    <scope>NUCLEOTIDE SEQUENCE</scope>
    <source>
        <strain evidence="2">CGMCC 1.15367</strain>
    </source>
</reference>
<comment type="caution">
    <text evidence="2">The sequence shown here is derived from an EMBL/GenBank/DDBJ whole genome shotgun (WGS) entry which is preliminary data.</text>
</comment>
<dbReference type="Proteomes" id="UP000644699">
    <property type="component" value="Unassembled WGS sequence"/>
</dbReference>
<organism evidence="2 3">
    <name type="scientific">Aureimonas endophytica</name>
    <dbReference type="NCBI Taxonomy" id="2027858"/>
    <lineage>
        <taxon>Bacteria</taxon>
        <taxon>Pseudomonadati</taxon>
        <taxon>Pseudomonadota</taxon>
        <taxon>Alphaproteobacteria</taxon>
        <taxon>Hyphomicrobiales</taxon>
        <taxon>Aurantimonadaceae</taxon>
        <taxon>Aureimonas</taxon>
    </lineage>
</organism>
<reference evidence="2" key="2">
    <citation type="submission" date="2020-09" db="EMBL/GenBank/DDBJ databases">
        <authorList>
            <person name="Sun Q."/>
            <person name="Zhou Y."/>
        </authorList>
    </citation>
    <scope>NUCLEOTIDE SEQUENCE</scope>
    <source>
        <strain evidence="2">CGMCC 1.15367</strain>
    </source>
</reference>
<proteinExistence type="predicted"/>
<dbReference type="EMBL" id="BMIQ01000008">
    <property type="protein sequence ID" value="GGE18432.1"/>
    <property type="molecule type" value="Genomic_DNA"/>
</dbReference>
<protein>
    <submittedName>
        <fullName evidence="2">Uncharacterized protein</fullName>
    </submittedName>
</protein>
<gene>
    <name evidence="2" type="ORF">GCM10011390_42020</name>
</gene>
<name>A0A916ZZS4_9HYPH</name>
<evidence type="ECO:0000313" key="3">
    <source>
        <dbReference type="Proteomes" id="UP000644699"/>
    </source>
</evidence>
<keyword evidence="3" id="KW-1185">Reference proteome</keyword>
<dbReference type="AlphaFoldDB" id="A0A916ZZS4"/>
<accession>A0A916ZZS4</accession>
<dbReference type="RefSeq" id="WP_188911988.1">
    <property type="nucleotide sequence ID" value="NZ_BMIQ01000008.1"/>
</dbReference>